<organism evidence="1 2">
    <name type="scientific">Yinghuangia aomiensis</name>
    <dbReference type="NCBI Taxonomy" id="676205"/>
    <lineage>
        <taxon>Bacteria</taxon>
        <taxon>Bacillati</taxon>
        <taxon>Actinomycetota</taxon>
        <taxon>Actinomycetes</taxon>
        <taxon>Kitasatosporales</taxon>
        <taxon>Streptomycetaceae</taxon>
        <taxon>Yinghuangia</taxon>
    </lineage>
</organism>
<name>A0ABP9IAK4_9ACTN</name>
<dbReference type="EMBL" id="BAABHS010000047">
    <property type="protein sequence ID" value="GAA4992398.1"/>
    <property type="molecule type" value="Genomic_DNA"/>
</dbReference>
<evidence type="ECO:0008006" key="3">
    <source>
        <dbReference type="Google" id="ProtNLM"/>
    </source>
</evidence>
<evidence type="ECO:0000313" key="1">
    <source>
        <dbReference type="EMBL" id="GAA4992398.1"/>
    </source>
</evidence>
<evidence type="ECO:0000313" key="2">
    <source>
        <dbReference type="Proteomes" id="UP001500466"/>
    </source>
</evidence>
<dbReference type="Proteomes" id="UP001500466">
    <property type="component" value="Unassembled WGS sequence"/>
</dbReference>
<accession>A0ABP9IAK4</accession>
<keyword evidence="2" id="KW-1185">Reference proteome</keyword>
<reference evidence="2" key="1">
    <citation type="journal article" date="2019" name="Int. J. Syst. Evol. Microbiol.">
        <title>The Global Catalogue of Microorganisms (GCM) 10K type strain sequencing project: providing services to taxonomists for standard genome sequencing and annotation.</title>
        <authorList>
            <consortium name="The Broad Institute Genomics Platform"/>
            <consortium name="The Broad Institute Genome Sequencing Center for Infectious Disease"/>
            <person name="Wu L."/>
            <person name="Ma J."/>
        </authorList>
    </citation>
    <scope>NUCLEOTIDE SEQUENCE [LARGE SCALE GENOMIC DNA]</scope>
    <source>
        <strain evidence="2">JCM 17986</strain>
    </source>
</reference>
<proteinExistence type="predicted"/>
<gene>
    <name evidence="1" type="ORF">GCM10023205_76140</name>
</gene>
<sequence>MGYVERDLDGDLARWFAEAPRVEIPEETRPVGAFLAKLPAEAAAALEAFDRRVRSGEMARFLELEEWTYGFDFAANGCEVLGTDYATPIPDEDLWAIGGDGGGNLFVVLTTGRVAVWFHEEQVIEAHTDYDSIDTFVWSLVRYQAVRDGALDLPSVEAEFRELGQPGALAPEVGLLAYMT</sequence>
<comment type="caution">
    <text evidence="1">The sequence shown here is derived from an EMBL/GenBank/DDBJ whole genome shotgun (WGS) entry which is preliminary data.</text>
</comment>
<protein>
    <recommendedName>
        <fullName evidence="3">SMI1 / KNR4 family (SUKH-1)</fullName>
    </recommendedName>
</protein>